<gene>
    <name evidence="5" type="ORF">ENN47_01245</name>
</gene>
<dbReference type="PANTHER" id="PTHR31302">
    <property type="entry name" value="TRANSMEMBRANE PROTEIN WITH METALLOPHOSPHOESTERASE DOMAIN-RELATED"/>
    <property type="match status" value="1"/>
</dbReference>
<dbReference type="Gene3D" id="3.60.21.10">
    <property type="match status" value="1"/>
</dbReference>
<evidence type="ECO:0000259" key="4">
    <source>
        <dbReference type="Pfam" id="PF12850"/>
    </source>
</evidence>
<dbReference type="GO" id="GO:0016020">
    <property type="term" value="C:membrane"/>
    <property type="evidence" value="ECO:0007669"/>
    <property type="project" value="GOC"/>
</dbReference>
<dbReference type="GO" id="GO:0009245">
    <property type="term" value="P:lipid A biosynthetic process"/>
    <property type="evidence" value="ECO:0007669"/>
    <property type="project" value="TreeGrafter"/>
</dbReference>
<dbReference type="SUPFAM" id="SSF56300">
    <property type="entry name" value="Metallo-dependent phosphatases"/>
    <property type="match status" value="1"/>
</dbReference>
<protein>
    <submittedName>
        <fullName evidence="5">Phosphohydrolase</fullName>
    </submittedName>
</protein>
<keyword evidence="3" id="KW-0378">Hydrolase</keyword>
<name>A0A7C1CSI6_9BACT</name>
<dbReference type="EMBL" id="DSBT01000045">
    <property type="protein sequence ID" value="HDP76817.1"/>
    <property type="molecule type" value="Genomic_DNA"/>
</dbReference>
<dbReference type="InterPro" id="IPR051158">
    <property type="entry name" value="Metallophosphoesterase_sf"/>
</dbReference>
<feature type="domain" description="Calcineurin-like phosphoesterase" evidence="4">
    <location>
        <begin position="32"/>
        <end position="187"/>
    </location>
</feature>
<evidence type="ECO:0000256" key="2">
    <source>
        <dbReference type="ARBA" id="ARBA00022723"/>
    </source>
</evidence>
<keyword evidence="2" id="KW-0479">Metal-binding</keyword>
<evidence type="ECO:0000256" key="1">
    <source>
        <dbReference type="ARBA" id="ARBA00008950"/>
    </source>
</evidence>
<comment type="similarity">
    <text evidence="1">Belongs to the metallophosphoesterase superfamily. YfcE family.</text>
</comment>
<dbReference type="GO" id="GO:0008758">
    <property type="term" value="F:UDP-2,3-diacylglucosamine hydrolase activity"/>
    <property type="evidence" value="ECO:0007669"/>
    <property type="project" value="TreeGrafter"/>
</dbReference>
<dbReference type="InterPro" id="IPR029052">
    <property type="entry name" value="Metallo-depent_PP-like"/>
</dbReference>
<sequence length="248" mass="28469">MIVAGIIAYVFFIEPNILTIERLTFSEEPSAKIAFFADIHIWTKKPIHDHLLERLVEEGVDLILFGGDVLSPYTDMEYMKSYFSELARIAPVYAVYGNWEESETDVMERIYEELGINVVHTRSAIIQIADKKLGLTGTPSHHYFSWTRFLPEDNYDLKILMVHAPNLLEEHMDILEKYDLVLAGHTHGGQFYIPWLTETILKTSRGFSGDFFRGLYEPDGTKIFVTRGVGGWFPGRLASPPEILFIEF</sequence>
<dbReference type="InterPro" id="IPR024654">
    <property type="entry name" value="Calcineurin-like_PHP_lpxH"/>
</dbReference>
<dbReference type="Pfam" id="PF12850">
    <property type="entry name" value="Metallophos_2"/>
    <property type="match status" value="1"/>
</dbReference>
<organism evidence="5">
    <name type="scientific">Mesotoga infera</name>
    <dbReference type="NCBI Taxonomy" id="1236046"/>
    <lineage>
        <taxon>Bacteria</taxon>
        <taxon>Thermotogati</taxon>
        <taxon>Thermotogota</taxon>
        <taxon>Thermotogae</taxon>
        <taxon>Kosmotogales</taxon>
        <taxon>Kosmotogaceae</taxon>
        <taxon>Mesotoga</taxon>
    </lineage>
</organism>
<proteinExistence type="inferred from homology"/>
<dbReference type="Proteomes" id="UP000886198">
    <property type="component" value="Unassembled WGS sequence"/>
</dbReference>
<dbReference type="AlphaFoldDB" id="A0A7C1CSI6"/>
<evidence type="ECO:0000313" key="5">
    <source>
        <dbReference type="EMBL" id="HDP76817.1"/>
    </source>
</evidence>
<accession>A0A7C1CSI6</accession>
<evidence type="ECO:0000256" key="3">
    <source>
        <dbReference type="ARBA" id="ARBA00022801"/>
    </source>
</evidence>
<dbReference type="GO" id="GO:0046872">
    <property type="term" value="F:metal ion binding"/>
    <property type="evidence" value="ECO:0007669"/>
    <property type="project" value="UniProtKB-KW"/>
</dbReference>
<dbReference type="PANTHER" id="PTHR31302:SF31">
    <property type="entry name" value="PHOSPHODIESTERASE YAEI"/>
    <property type="match status" value="1"/>
</dbReference>
<reference evidence="5" key="1">
    <citation type="journal article" date="2020" name="mSystems">
        <title>Genome- and Community-Level Interaction Insights into Carbon Utilization and Element Cycling Functions of Hydrothermarchaeota in Hydrothermal Sediment.</title>
        <authorList>
            <person name="Zhou Z."/>
            <person name="Liu Y."/>
            <person name="Xu W."/>
            <person name="Pan J."/>
            <person name="Luo Z.H."/>
            <person name="Li M."/>
        </authorList>
    </citation>
    <scope>NUCLEOTIDE SEQUENCE [LARGE SCALE GENOMIC DNA]</scope>
    <source>
        <strain evidence="5">SpSt-1179</strain>
    </source>
</reference>
<comment type="caution">
    <text evidence="5">The sequence shown here is derived from an EMBL/GenBank/DDBJ whole genome shotgun (WGS) entry which is preliminary data.</text>
</comment>